<sequence length="488" mass="53789">MGRLAVAKLIHSIATRRGSWAASQSRIYASAPAPPPAVFGDKNIRVIFQGITGKNGTFHTEQAIEYGTKMGHYVRSFRNFSTVASTGTDYKEGVKLLVTGGSNAQKVVGIWLFGSAAWVFSMVILGGVTRLTRSGLSMTDWKFTGSLPPLSDEDWCHEFEKYKQSPEFKRVNKGMSIEDFKFIYWMEYAHRMWGRALGLMFALPFSYFLRKGYITVGLGLRLSALFALGAGQGLIGWWMVKSGLEEPASEYAQPRVSPYRLAAHLTSAFAIYCGLFWTALSVVMPEPPAESVVWVRGAAKVKRLVLPVSLLVAITAISGAFVAGNDAGHAYNTFPKMGDTWIPEDVFDMKPLIRNFFENTSTVQFLISFEFDETDSETKSHVWKGEKQLDHRILATLTLISVGALWWSTRKLDIHPVVKSLIGSTAGMASLQVTLGISTLLSYVPVSLGTAHQAGALTLLTLMILLNHTVRRPSMSLLKSLPQVAKTL</sequence>
<keyword evidence="14" id="KW-1185">Reference proteome</keyword>
<dbReference type="InterPro" id="IPR036291">
    <property type="entry name" value="NAD(P)-bd_dom_sf"/>
</dbReference>
<dbReference type="GO" id="GO:0016653">
    <property type="term" value="F:oxidoreductase activity, acting on NAD(P)H, heme protein as acceptor"/>
    <property type="evidence" value="ECO:0007669"/>
    <property type="project" value="TreeGrafter"/>
</dbReference>
<dbReference type="EMBL" id="RXIC02000023">
    <property type="protein sequence ID" value="KAB1213201.1"/>
    <property type="molecule type" value="Genomic_DNA"/>
</dbReference>
<feature type="transmembrane region" description="Helical" evidence="12">
    <location>
        <begin position="260"/>
        <end position="283"/>
    </location>
</feature>
<keyword evidence="8" id="KW-0350">Heme biosynthesis</keyword>
<keyword evidence="6" id="KW-0560">Oxidoreductase</keyword>
<protein>
    <submittedName>
        <fullName evidence="13">Cytochrome c oxidase assembly protein COX15</fullName>
    </submittedName>
</protein>
<dbReference type="AlphaFoldDB" id="A0A6A1VK14"/>
<evidence type="ECO:0000256" key="2">
    <source>
        <dbReference type="ARBA" id="ARBA00004141"/>
    </source>
</evidence>
<evidence type="ECO:0000256" key="3">
    <source>
        <dbReference type="ARBA" id="ARBA00022692"/>
    </source>
</evidence>
<evidence type="ECO:0000256" key="6">
    <source>
        <dbReference type="ARBA" id="ARBA00023002"/>
    </source>
</evidence>
<comment type="caution">
    <text evidence="13">The sequence shown here is derived from an EMBL/GenBank/DDBJ whole genome shotgun (WGS) entry which is preliminary data.</text>
</comment>
<dbReference type="InterPro" id="IPR003780">
    <property type="entry name" value="COX15/CtaA_fam"/>
</dbReference>
<evidence type="ECO:0000256" key="9">
    <source>
        <dbReference type="ARBA" id="ARBA00023136"/>
    </source>
</evidence>
<reference evidence="13 14" key="1">
    <citation type="journal article" date="2019" name="Plant Biotechnol. J.">
        <title>The red bayberry genome and genetic basis of sex determination.</title>
        <authorList>
            <person name="Jia H.M."/>
            <person name="Jia H.J."/>
            <person name="Cai Q.L."/>
            <person name="Wang Y."/>
            <person name="Zhao H.B."/>
            <person name="Yang W.F."/>
            <person name="Wang G.Y."/>
            <person name="Li Y.H."/>
            <person name="Zhan D.L."/>
            <person name="Shen Y.T."/>
            <person name="Niu Q.F."/>
            <person name="Chang L."/>
            <person name="Qiu J."/>
            <person name="Zhao L."/>
            <person name="Xie H.B."/>
            <person name="Fu W.Y."/>
            <person name="Jin J."/>
            <person name="Li X.W."/>
            <person name="Jiao Y."/>
            <person name="Zhou C.C."/>
            <person name="Tu T."/>
            <person name="Chai C.Y."/>
            <person name="Gao J.L."/>
            <person name="Fan L.J."/>
            <person name="van de Weg E."/>
            <person name="Wang J.Y."/>
            <person name="Gao Z.S."/>
        </authorList>
    </citation>
    <scope>NUCLEOTIDE SEQUENCE [LARGE SCALE GENOMIC DNA]</scope>
    <source>
        <tissue evidence="13">Leaves</tissue>
    </source>
</reference>
<keyword evidence="7" id="KW-0408">Iron</keyword>
<evidence type="ECO:0000313" key="14">
    <source>
        <dbReference type="Proteomes" id="UP000516437"/>
    </source>
</evidence>
<evidence type="ECO:0000256" key="11">
    <source>
        <dbReference type="ARBA" id="ARBA00048044"/>
    </source>
</evidence>
<proteinExistence type="predicted"/>
<dbReference type="OrthoDB" id="1726137at2759"/>
<dbReference type="PANTHER" id="PTHR23289:SF2">
    <property type="entry name" value="CYTOCHROME C OXIDASE ASSEMBLY PROTEIN COX15 HOMOLOG"/>
    <property type="match status" value="1"/>
</dbReference>
<feature type="transmembrane region" description="Helical" evidence="12">
    <location>
        <begin position="304"/>
        <end position="324"/>
    </location>
</feature>
<feature type="transmembrane region" description="Helical" evidence="12">
    <location>
        <begin position="393"/>
        <end position="409"/>
    </location>
</feature>
<evidence type="ECO:0000256" key="8">
    <source>
        <dbReference type="ARBA" id="ARBA00023133"/>
    </source>
</evidence>
<evidence type="ECO:0000256" key="5">
    <source>
        <dbReference type="ARBA" id="ARBA00022989"/>
    </source>
</evidence>
<accession>A0A6A1VK14</accession>
<dbReference type="SUPFAM" id="SSF51735">
    <property type="entry name" value="NAD(P)-binding Rossmann-fold domains"/>
    <property type="match status" value="1"/>
</dbReference>
<comment type="pathway">
    <text evidence="10">Porphyrin-containing compound metabolism; heme A biosynthesis; heme A from heme O: step 1/1.</text>
</comment>
<keyword evidence="9 12" id="KW-0472">Membrane</keyword>
<dbReference type="GO" id="GO:0006784">
    <property type="term" value="P:heme A biosynthetic process"/>
    <property type="evidence" value="ECO:0007669"/>
    <property type="project" value="InterPro"/>
</dbReference>
<dbReference type="Gene3D" id="3.40.50.720">
    <property type="entry name" value="NAD(P)-binding Rossmann-like Domain"/>
    <property type="match status" value="1"/>
</dbReference>
<dbReference type="GO" id="GO:0005743">
    <property type="term" value="C:mitochondrial inner membrane"/>
    <property type="evidence" value="ECO:0007669"/>
    <property type="project" value="TreeGrafter"/>
</dbReference>
<organism evidence="13 14">
    <name type="scientific">Morella rubra</name>
    <name type="common">Chinese bayberry</name>
    <dbReference type="NCBI Taxonomy" id="262757"/>
    <lineage>
        <taxon>Eukaryota</taxon>
        <taxon>Viridiplantae</taxon>
        <taxon>Streptophyta</taxon>
        <taxon>Embryophyta</taxon>
        <taxon>Tracheophyta</taxon>
        <taxon>Spermatophyta</taxon>
        <taxon>Magnoliopsida</taxon>
        <taxon>eudicotyledons</taxon>
        <taxon>Gunneridae</taxon>
        <taxon>Pentapetalae</taxon>
        <taxon>rosids</taxon>
        <taxon>fabids</taxon>
        <taxon>Fagales</taxon>
        <taxon>Myricaceae</taxon>
        <taxon>Morella</taxon>
    </lineage>
</organism>
<keyword evidence="5 12" id="KW-1133">Transmembrane helix</keyword>
<evidence type="ECO:0000256" key="7">
    <source>
        <dbReference type="ARBA" id="ARBA00023004"/>
    </source>
</evidence>
<keyword evidence="4" id="KW-0479">Metal-binding</keyword>
<feature type="transmembrane region" description="Helical" evidence="12">
    <location>
        <begin position="222"/>
        <end position="240"/>
    </location>
</feature>
<evidence type="ECO:0000256" key="1">
    <source>
        <dbReference type="ARBA" id="ARBA00001970"/>
    </source>
</evidence>
<feature type="transmembrane region" description="Helical" evidence="12">
    <location>
        <begin position="421"/>
        <end position="444"/>
    </location>
</feature>
<evidence type="ECO:0000256" key="10">
    <source>
        <dbReference type="ARBA" id="ARBA00044501"/>
    </source>
</evidence>
<feature type="transmembrane region" description="Helical" evidence="12">
    <location>
        <begin position="192"/>
        <end position="210"/>
    </location>
</feature>
<dbReference type="InterPro" id="IPR023754">
    <property type="entry name" value="HemeA_Synthase_type2"/>
</dbReference>
<comment type="cofactor">
    <cofactor evidence="1">
        <name>heme b</name>
        <dbReference type="ChEBI" id="CHEBI:60344"/>
    </cofactor>
</comment>
<dbReference type="PANTHER" id="PTHR23289">
    <property type="entry name" value="CYTOCHROME C OXIDASE ASSEMBLY PROTEIN COX15"/>
    <property type="match status" value="1"/>
</dbReference>
<evidence type="ECO:0000256" key="4">
    <source>
        <dbReference type="ARBA" id="ARBA00022723"/>
    </source>
</evidence>
<dbReference type="Pfam" id="PF02628">
    <property type="entry name" value="COX15-CtaA"/>
    <property type="match status" value="1"/>
</dbReference>
<feature type="transmembrane region" description="Helical" evidence="12">
    <location>
        <begin position="450"/>
        <end position="470"/>
    </location>
</feature>
<comment type="catalytic activity">
    <reaction evidence="11">
        <text>Fe(II)-heme o + 2 A + H2O = Fe(II)-heme a + 2 AH2</text>
        <dbReference type="Rhea" id="RHEA:63388"/>
        <dbReference type="ChEBI" id="CHEBI:13193"/>
        <dbReference type="ChEBI" id="CHEBI:15377"/>
        <dbReference type="ChEBI" id="CHEBI:17499"/>
        <dbReference type="ChEBI" id="CHEBI:60530"/>
        <dbReference type="ChEBI" id="CHEBI:61715"/>
        <dbReference type="EC" id="1.17.99.9"/>
    </reaction>
    <physiologicalReaction direction="left-to-right" evidence="11">
        <dbReference type="Rhea" id="RHEA:63389"/>
    </physiologicalReaction>
</comment>
<evidence type="ECO:0000256" key="12">
    <source>
        <dbReference type="SAM" id="Phobius"/>
    </source>
</evidence>
<feature type="transmembrane region" description="Helical" evidence="12">
    <location>
        <begin position="107"/>
        <end position="128"/>
    </location>
</feature>
<dbReference type="Proteomes" id="UP000516437">
    <property type="component" value="Chromosome 5"/>
</dbReference>
<name>A0A6A1VK14_9ROSI</name>
<keyword evidence="3 12" id="KW-0812">Transmembrane</keyword>
<comment type="subcellular location">
    <subcellularLocation>
        <location evidence="2">Membrane</location>
        <topology evidence="2">Multi-pass membrane protein</topology>
    </subcellularLocation>
</comment>
<dbReference type="GO" id="GO:0120547">
    <property type="term" value="F:heme A synthase activity"/>
    <property type="evidence" value="ECO:0007669"/>
    <property type="project" value="UniProtKB-EC"/>
</dbReference>
<evidence type="ECO:0000313" key="13">
    <source>
        <dbReference type="EMBL" id="KAB1213201.1"/>
    </source>
</evidence>
<dbReference type="GO" id="GO:0046872">
    <property type="term" value="F:metal ion binding"/>
    <property type="evidence" value="ECO:0007669"/>
    <property type="project" value="UniProtKB-KW"/>
</dbReference>
<gene>
    <name evidence="13" type="ORF">CJ030_MR5G024787</name>
</gene>